<dbReference type="InterPro" id="IPR056823">
    <property type="entry name" value="TEN-like_YD-shell"/>
</dbReference>
<feature type="domain" description="Teneurin-like YD-shell" evidence="5">
    <location>
        <begin position="465"/>
        <end position="767"/>
    </location>
</feature>
<dbReference type="Pfam" id="PF05593">
    <property type="entry name" value="RHS_repeat"/>
    <property type="match status" value="2"/>
</dbReference>
<evidence type="ECO:0000313" key="6">
    <source>
        <dbReference type="EMBL" id="XBY62012.1"/>
    </source>
</evidence>
<keyword evidence="3" id="KW-0732">Signal</keyword>
<feature type="chain" id="PRO_5043537754" evidence="3">
    <location>
        <begin position="27"/>
        <end position="920"/>
    </location>
</feature>
<reference evidence="6" key="1">
    <citation type="submission" date="2023-08" db="EMBL/GenBank/DDBJ databases">
        <title>Increased levels of nutrients transform a symbiont into a lethal pathobiont.</title>
        <authorList>
            <person name="Lachnit T."/>
            <person name="Ulrich L."/>
            <person name="Willmer F.M."/>
            <person name="Hasenbein T."/>
            <person name="Steiner L.X."/>
            <person name="Wolters M."/>
            <person name="Herbst E.M."/>
            <person name="Deines P."/>
        </authorList>
    </citation>
    <scope>NUCLEOTIDE SEQUENCE</scope>
    <source>
        <strain evidence="6">T3</strain>
    </source>
</reference>
<dbReference type="NCBIfam" id="TIGR03696">
    <property type="entry name" value="Rhs_assc_core"/>
    <property type="match status" value="1"/>
</dbReference>
<dbReference type="InterPro" id="IPR028946">
    <property type="entry name" value="Ntox44"/>
</dbReference>
<dbReference type="InterPro" id="IPR031325">
    <property type="entry name" value="RHS_repeat"/>
</dbReference>
<evidence type="ECO:0000256" key="3">
    <source>
        <dbReference type="SAM" id="SignalP"/>
    </source>
</evidence>
<feature type="region of interest" description="Disordered" evidence="2">
    <location>
        <begin position="529"/>
        <end position="550"/>
    </location>
</feature>
<dbReference type="EMBL" id="CP158373">
    <property type="protein sequence ID" value="XBY62012.1"/>
    <property type="molecule type" value="Genomic_DNA"/>
</dbReference>
<sequence>MKPLHHRLSVLTLALAGTLAAASLQAAPRNWSYTYTATGQIETADGPRTDVQDVTHYAYDAQGHLISVTNALGHITQLSSLDSFGNPQTVIDPNGVTTALTYTPQGWLASVSVAGGSTAFEHDAIGQITKVTRGDGSWLAYTWDDARRLTKITNNLGEQVEFDLDAMGNRTAQRIKDASNNLTQQQQWVYDELGRLLRSVGAGGQTHSQQYDLNDNPTTDTNPRQFSHTQAYDALDRLVSSTDPLNKVTSLGYDAQDNLTQVVDPRGVTTRYEYDGLGNLTKLISPDTGTTTYGHDAAGNVTQKTDARGIVTTYSYDALDRLTGRQYPATPALNVQYHYDMTANGNKGIGRLTAVQDASGVLGYKYDERGNLIEQLRSVAVLGTDQYDTLGYAYDAANNLIRIDYPAGFSIHYSRNAAGQVSQVGFAVGSATPTSLASNIGYAPFGPLKSLTWNNGIVLSRTYDQDYQLTAQQVGNWQSSYSHDANGNITAHAHSLFGSLDYQYDALDRLTEEKAAASRKAYAYDATGNRSSRTSYATSNGTSNGTEAQTAKQTLHYAPDSNRLSQRSTSYAVEADAAGNYTRYSQSRRYTYDDQGRLNAVTDEAGTPIASYAYNALGQRVLKDVQQGTAHTPYTYLYGPDGQVLGQVRYTSNGKKSKASYYVWLDSLPIAQIDLSYDAAGTTIASTTLTYLHSDHLNTPRLATNQSGNLVWSWQSDAFGVGQPNTYGGNIDVILRFPGQVADAHSALYYNYFRDYDPETGRYVESDPIGLNGGLNTFAYVMGNPLVLTDPLGLAPPTNIPPGVSPADNICEAKKMFTWSFDFYNAVKNKGPWDYKQNGPQYQDFGNYNYGLTGSAQGFSPNTLRRMAGWAQGRAGTRPSNGAWSTPLGTYPYGDDPNDQYWINEGIKDYESNYWKCQCQ</sequence>
<feature type="domain" description="Teneurin-like YD-shell" evidence="5">
    <location>
        <begin position="29"/>
        <end position="162"/>
    </location>
</feature>
<evidence type="ECO:0000259" key="5">
    <source>
        <dbReference type="Pfam" id="PF25023"/>
    </source>
</evidence>
<organism evidence="6">
    <name type="scientific">Pseudomonas solani</name>
    <dbReference type="NCBI Taxonomy" id="2731552"/>
    <lineage>
        <taxon>Bacteria</taxon>
        <taxon>Pseudomonadati</taxon>
        <taxon>Pseudomonadota</taxon>
        <taxon>Gammaproteobacteria</taxon>
        <taxon>Pseudomonadales</taxon>
        <taxon>Pseudomonadaceae</taxon>
        <taxon>Pseudomonas</taxon>
    </lineage>
</organism>
<feature type="signal peptide" evidence="3">
    <location>
        <begin position="1"/>
        <end position="26"/>
    </location>
</feature>
<dbReference type="Pfam" id="PF25023">
    <property type="entry name" value="TEN_YD-shell"/>
    <property type="match status" value="2"/>
</dbReference>
<dbReference type="InterPro" id="IPR006530">
    <property type="entry name" value="YD"/>
</dbReference>
<evidence type="ECO:0000256" key="1">
    <source>
        <dbReference type="ARBA" id="ARBA00022737"/>
    </source>
</evidence>
<dbReference type="Gene3D" id="2.180.10.10">
    <property type="entry name" value="RHS repeat-associated core"/>
    <property type="match status" value="2"/>
</dbReference>
<protein>
    <submittedName>
        <fullName evidence="6">RHS repeat-associated core domain-containing protein</fullName>
    </submittedName>
</protein>
<evidence type="ECO:0000259" key="4">
    <source>
        <dbReference type="Pfam" id="PF15607"/>
    </source>
</evidence>
<gene>
    <name evidence="6" type="ORF">ABS648_18835</name>
</gene>
<dbReference type="AlphaFoldDB" id="A0AAU7XVX4"/>
<dbReference type="PANTHER" id="PTHR32305:SF15">
    <property type="entry name" value="PROTEIN RHSA-RELATED"/>
    <property type="match status" value="1"/>
</dbReference>
<keyword evidence="1" id="KW-0677">Repeat</keyword>
<dbReference type="InterPro" id="IPR022385">
    <property type="entry name" value="Rhs_assc_core"/>
</dbReference>
<dbReference type="PANTHER" id="PTHR32305">
    <property type="match status" value="1"/>
</dbReference>
<feature type="domain" description="Bacterial toxin 44" evidence="4">
    <location>
        <begin position="835"/>
        <end position="911"/>
    </location>
</feature>
<proteinExistence type="predicted"/>
<dbReference type="NCBIfam" id="TIGR01643">
    <property type="entry name" value="YD_repeat_2x"/>
    <property type="match status" value="10"/>
</dbReference>
<dbReference type="InterPro" id="IPR050708">
    <property type="entry name" value="T6SS_VgrG/RHS"/>
</dbReference>
<evidence type="ECO:0000256" key="2">
    <source>
        <dbReference type="SAM" id="MobiDB-lite"/>
    </source>
</evidence>
<accession>A0AAU7XVX4</accession>
<dbReference type="Pfam" id="PF15607">
    <property type="entry name" value="Ntox44"/>
    <property type="match status" value="1"/>
</dbReference>
<name>A0AAU7XVX4_9PSED</name>